<keyword evidence="1" id="KW-0472">Membrane</keyword>
<dbReference type="RefSeq" id="WP_305001683.1">
    <property type="nucleotide sequence ID" value="NZ_JAUQUB010000001.1"/>
</dbReference>
<proteinExistence type="predicted"/>
<keyword evidence="1" id="KW-1133">Transmembrane helix</keyword>
<feature type="transmembrane region" description="Helical" evidence="1">
    <location>
        <begin position="53"/>
        <end position="75"/>
    </location>
</feature>
<keyword evidence="1" id="KW-0812">Transmembrane</keyword>
<comment type="caution">
    <text evidence="2">The sequence shown here is derived from an EMBL/GenBank/DDBJ whole genome shotgun (WGS) entry which is preliminary data.</text>
</comment>
<keyword evidence="3" id="KW-1185">Reference proteome</keyword>
<protein>
    <submittedName>
        <fullName evidence="2">Uncharacterized protein</fullName>
    </submittedName>
</protein>
<sequence length="254" mass="26567">MGWVFGIVAFSLGLLFLWGLVAPRGQWRSLVGWSVADEHDAEPGGTAYGVRRLVSGLALVSLLAVVGVSASSAIARTPTQERPETPLQAMWGTVAPTVVNRIVTSAPGAPPGLVEIPVAAYQDFEDDIPGYVTRLREFELLGDADPNGLVGDLPPVGNGALDFADIVINVRGPILCIPRAVVLVQTDTEVRVGVYYGLPTADDGTERDSVAGCPVDSTVTGSILIPLQLAAPLGERPVVALDGTPISEVPVIEE</sequence>
<gene>
    <name evidence="2" type="ORF">Q5716_03405</name>
</gene>
<evidence type="ECO:0000256" key="1">
    <source>
        <dbReference type="SAM" id="Phobius"/>
    </source>
</evidence>
<name>A0ABT9BJR8_9MICO</name>
<evidence type="ECO:0000313" key="2">
    <source>
        <dbReference type="EMBL" id="MDO7881268.1"/>
    </source>
</evidence>
<dbReference type="Proteomes" id="UP001241072">
    <property type="component" value="Unassembled WGS sequence"/>
</dbReference>
<organism evidence="2 3">
    <name type="scientific">Antiquaquibacter soli</name>
    <dbReference type="NCBI Taxonomy" id="3064523"/>
    <lineage>
        <taxon>Bacteria</taxon>
        <taxon>Bacillati</taxon>
        <taxon>Actinomycetota</taxon>
        <taxon>Actinomycetes</taxon>
        <taxon>Micrococcales</taxon>
        <taxon>Microbacteriaceae</taxon>
        <taxon>Antiquaquibacter</taxon>
    </lineage>
</organism>
<accession>A0ABT9BJR8</accession>
<reference evidence="2 3" key="1">
    <citation type="submission" date="2023-07" db="EMBL/GenBank/DDBJ databases">
        <title>Protaetiibacter sp. nov WY-16 isolated from soil.</title>
        <authorList>
            <person name="Liu B."/>
            <person name="Wan Y."/>
        </authorList>
    </citation>
    <scope>NUCLEOTIDE SEQUENCE [LARGE SCALE GENOMIC DNA]</scope>
    <source>
        <strain evidence="2 3">WY-16</strain>
    </source>
</reference>
<evidence type="ECO:0000313" key="3">
    <source>
        <dbReference type="Proteomes" id="UP001241072"/>
    </source>
</evidence>
<dbReference type="EMBL" id="JAUQUB010000001">
    <property type="protein sequence ID" value="MDO7881268.1"/>
    <property type="molecule type" value="Genomic_DNA"/>
</dbReference>